<feature type="domain" description="Histidine kinase" evidence="15">
    <location>
        <begin position="256"/>
        <end position="471"/>
    </location>
</feature>
<protein>
    <recommendedName>
        <fullName evidence="3">histidine kinase</fullName>
        <ecNumber evidence="3">2.7.13.3</ecNumber>
    </recommendedName>
</protein>
<dbReference type="SMART" id="SM00388">
    <property type="entry name" value="HisKA"/>
    <property type="match status" value="1"/>
</dbReference>
<comment type="caution">
    <text evidence="17">The sequence shown here is derived from an EMBL/GenBank/DDBJ whole genome shotgun (WGS) entry which is preliminary data.</text>
</comment>
<dbReference type="CDD" id="cd06225">
    <property type="entry name" value="HAMP"/>
    <property type="match status" value="1"/>
</dbReference>
<evidence type="ECO:0000256" key="9">
    <source>
        <dbReference type="ARBA" id="ARBA00022777"/>
    </source>
</evidence>
<keyword evidence="10" id="KW-0067">ATP-binding</keyword>
<dbReference type="SUPFAM" id="SSF47384">
    <property type="entry name" value="Homodimeric domain of signal transducing histidine kinase"/>
    <property type="match status" value="1"/>
</dbReference>
<evidence type="ECO:0000313" key="17">
    <source>
        <dbReference type="EMBL" id="MEY8763196.1"/>
    </source>
</evidence>
<feature type="domain" description="HAMP" evidence="16">
    <location>
        <begin position="196"/>
        <end position="248"/>
    </location>
</feature>
<keyword evidence="5" id="KW-0597">Phosphoprotein</keyword>
<dbReference type="EC" id="2.7.13.3" evidence="3"/>
<dbReference type="SUPFAM" id="SSF158472">
    <property type="entry name" value="HAMP domain-like"/>
    <property type="match status" value="1"/>
</dbReference>
<feature type="transmembrane region" description="Helical" evidence="14">
    <location>
        <begin position="12"/>
        <end position="32"/>
    </location>
</feature>
<evidence type="ECO:0000256" key="14">
    <source>
        <dbReference type="SAM" id="Phobius"/>
    </source>
</evidence>
<dbReference type="PROSITE" id="PS50885">
    <property type="entry name" value="HAMP"/>
    <property type="match status" value="1"/>
</dbReference>
<dbReference type="Gene3D" id="1.10.287.130">
    <property type="match status" value="1"/>
</dbReference>
<accession>A0ABV4DVD5</accession>
<dbReference type="Proteomes" id="UP001565220">
    <property type="component" value="Unassembled WGS sequence"/>
</dbReference>
<evidence type="ECO:0000256" key="3">
    <source>
        <dbReference type="ARBA" id="ARBA00012438"/>
    </source>
</evidence>
<dbReference type="Gene3D" id="3.30.565.10">
    <property type="entry name" value="Histidine kinase-like ATPase, C-terminal domain"/>
    <property type="match status" value="1"/>
</dbReference>
<evidence type="ECO:0000256" key="11">
    <source>
        <dbReference type="ARBA" id="ARBA00022989"/>
    </source>
</evidence>
<name>A0ABV4DVD5_9CLOT</name>
<dbReference type="SUPFAM" id="SSF55874">
    <property type="entry name" value="ATPase domain of HSP90 chaperone/DNA topoisomerase II/histidine kinase"/>
    <property type="match status" value="1"/>
</dbReference>
<dbReference type="Gene3D" id="6.10.340.10">
    <property type="match status" value="1"/>
</dbReference>
<organism evidence="17 18">
    <name type="scientific">Clostridium lapidicellarium</name>
    <dbReference type="NCBI Taxonomy" id="3240931"/>
    <lineage>
        <taxon>Bacteria</taxon>
        <taxon>Bacillati</taxon>
        <taxon>Bacillota</taxon>
        <taxon>Clostridia</taxon>
        <taxon>Eubacteriales</taxon>
        <taxon>Clostridiaceae</taxon>
        <taxon>Clostridium</taxon>
    </lineage>
</organism>
<evidence type="ECO:0000256" key="4">
    <source>
        <dbReference type="ARBA" id="ARBA00022475"/>
    </source>
</evidence>
<sequence length="471" mass="54255">MKKGLFSKLMIAFIAIIMVSFVMTAAFLSYWFEGYYFKQRESELLKESQFIKYKAIQYLNGNLTADEINETLTYIGNYLSADIWLVDNYGYVYSVSKSEHKNLIATSKQIVTSDLKELRQNKTVDKTEKYSQIFANPVHTFEIPIFSNNVFKGAIMMHTSINELKGPLKWVYKIIWVSAVFAIVICCIVIYYLSQRIIIKPLERINYVADKISRGEVEKRVDINSKDEIGELAKSFNSMADSLEQVEKNRREFISNVSHEIRSPITSIKGFIGGMIDGVIPPEKQNYYLSVTYSEIQRLTRLVNDLLDLSAIDSGQIKLRVEKVDINEVIRLCVIKFETRINEKKLKVDVLLENDKLYVAADKDKITQVVTNLIDNAVKYVNDEGNIKIFTKIKGEKVFVSIYNNGSSISEYDMKHMWDRFYKSDKSRTSKISTGLGLPIVRSILTQLGEDIWVENKKPNGVMFTFTLKRI</sequence>
<keyword evidence="8" id="KW-0547">Nucleotide-binding</keyword>
<feature type="transmembrane region" description="Helical" evidence="14">
    <location>
        <begin position="174"/>
        <end position="194"/>
    </location>
</feature>
<evidence type="ECO:0000256" key="12">
    <source>
        <dbReference type="ARBA" id="ARBA00023012"/>
    </source>
</evidence>
<dbReference type="InterPro" id="IPR050398">
    <property type="entry name" value="HssS/ArlS-like"/>
</dbReference>
<dbReference type="EMBL" id="JBGFFE010000006">
    <property type="protein sequence ID" value="MEY8763196.1"/>
    <property type="molecule type" value="Genomic_DNA"/>
</dbReference>
<gene>
    <name evidence="17" type="ORF">AB8S09_05995</name>
</gene>
<reference evidence="17 18" key="1">
    <citation type="submission" date="2024-08" db="EMBL/GenBank/DDBJ databases">
        <title>Clostridium lapicellarii sp. nov., and Clostridium renhuaiense sp. nov., two species isolated from the mud in a fermentation cellar used for producing sauce-flavour Chinese liquors.</title>
        <authorList>
            <person name="Yang F."/>
            <person name="Wang H."/>
            <person name="Chen L.Q."/>
            <person name="Zhou N."/>
            <person name="Lu J.J."/>
            <person name="Pu X.X."/>
            <person name="Wan B."/>
            <person name="Wang L."/>
            <person name="Liu S.J."/>
        </authorList>
    </citation>
    <scope>NUCLEOTIDE SEQUENCE [LARGE SCALE GENOMIC DNA]</scope>
    <source>
        <strain evidence="17 18">MT-113</strain>
    </source>
</reference>
<dbReference type="PROSITE" id="PS50109">
    <property type="entry name" value="HIS_KIN"/>
    <property type="match status" value="1"/>
</dbReference>
<comment type="catalytic activity">
    <reaction evidence="1">
        <text>ATP + protein L-histidine = ADP + protein N-phospho-L-histidine.</text>
        <dbReference type="EC" id="2.7.13.3"/>
    </reaction>
</comment>
<dbReference type="Pfam" id="PF02518">
    <property type="entry name" value="HATPase_c"/>
    <property type="match status" value="1"/>
</dbReference>
<evidence type="ECO:0000259" key="16">
    <source>
        <dbReference type="PROSITE" id="PS50885"/>
    </source>
</evidence>
<keyword evidence="4" id="KW-1003">Cell membrane</keyword>
<evidence type="ECO:0000256" key="13">
    <source>
        <dbReference type="ARBA" id="ARBA00023136"/>
    </source>
</evidence>
<keyword evidence="6" id="KW-0808">Transferase</keyword>
<keyword evidence="18" id="KW-1185">Reference proteome</keyword>
<evidence type="ECO:0000256" key="7">
    <source>
        <dbReference type="ARBA" id="ARBA00022692"/>
    </source>
</evidence>
<dbReference type="InterPro" id="IPR003660">
    <property type="entry name" value="HAMP_dom"/>
</dbReference>
<dbReference type="PANTHER" id="PTHR45528">
    <property type="entry name" value="SENSOR HISTIDINE KINASE CPXA"/>
    <property type="match status" value="1"/>
</dbReference>
<evidence type="ECO:0000313" key="18">
    <source>
        <dbReference type="Proteomes" id="UP001565220"/>
    </source>
</evidence>
<dbReference type="GO" id="GO:0016301">
    <property type="term" value="F:kinase activity"/>
    <property type="evidence" value="ECO:0007669"/>
    <property type="project" value="UniProtKB-KW"/>
</dbReference>
<keyword evidence="13 14" id="KW-0472">Membrane</keyword>
<keyword evidence="11 14" id="KW-1133">Transmembrane helix</keyword>
<dbReference type="CDD" id="cd00082">
    <property type="entry name" value="HisKA"/>
    <property type="match status" value="1"/>
</dbReference>
<evidence type="ECO:0000256" key="1">
    <source>
        <dbReference type="ARBA" id="ARBA00000085"/>
    </source>
</evidence>
<evidence type="ECO:0000259" key="15">
    <source>
        <dbReference type="PROSITE" id="PS50109"/>
    </source>
</evidence>
<dbReference type="PANTHER" id="PTHR45528:SF1">
    <property type="entry name" value="SENSOR HISTIDINE KINASE CPXA"/>
    <property type="match status" value="1"/>
</dbReference>
<evidence type="ECO:0000256" key="2">
    <source>
        <dbReference type="ARBA" id="ARBA00004651"/>
    </source>
</evidence>
<dbReference type="CDD" id="cd00075">
    <property type="entry name" value="HATPase"/>
    <property type="match status" value="1"/>
</dbReference>
<proteinExistence type="predicted"/>
<keyword evidence="12" id="KW-0902">Two-component regulatory system</keyword>
<dbReference type="SMART" id="SM00304">
    <property type="entry name" value="HAMP"/>
    <property type="match status" value="1"/>
</dbReference>
<evidence type="ECO:0000256" key="8">
    <source>
        <dbReference type="ARBA" id="ARBA00022741"/>
    </source>
</evidence>
<evidence type="ECO:0000256" key="6">
    <source>
        <dbReference type="ARBA" id="ARBA00022679"/>
    </source>
</evidence>
<evidence type="ECO:0000256" key="5">
    <source>
        <dbReference type="ARBA" id="ARBA00022553"/>
    </source>
</evidence>
<evidence type="ECO:0000256" key="10">
    <source>
        <dbReference type="ARBA" id="ARBA00022840"/>
    </source>
</evidence>
<dbReference type="InterPro" id="IPR005467">
    <property type="entry name" value="His_kinase_dom"/>
</dbReference>
<dbReference type="SMART" id="SM00387">
    <property type="entry name" value="HATPase_c"/>
    <property type="match status" value="1"/>
</dbReference>
<keyword evidence="9 17" id="KW-0418">Kinase</keyword>
<dbReference type="InterPro" id="IPR003594">
    <property type="entry name" value="HATPase_dom"/>
</dbReference>
<dbReference type="Pfam" id="PF00512">
    <property type="entry name" value="HisKA"/>
    <property type="match status" value="1"/>
</dbReference>
<dbReference type="Pfam" id="PF00672">
    <property type="entry name" value="HAMP"/>
    <property type="match status" value="1"/>
</dbReference>
<dbReference type="RefSeq" id="WP_294182891.1">
    <property type="nucleotide sequence ID" value="NZ_JBGFFE010000006.1"/>
</dbReference>
<dbReference type="InterPro" id="IPR003661">
    <property type="entry name" value="HisK_dim/P_dom"/>
</dbReference>
<keyword evidence="7 14" id="KW-0812">Transmembrane</keyword>
<dbReference type="InterPro" id="IPR036890">
    <property type="entry name" value="HATPase_C_sf"/>
</dbReference>
<dbReference type="InterPro" id="IPR036097">
    <property type="entry name" value="HisK_dim/P_sf"/>
</dbReference>
<comment type="subcellular location">
    <subcellularLocation>
        <location evidence="2">Cell membrane</location>
        <topology evidence="2">Multi-pass membrane protein</topology>
    </subcellularLocation>
</comment>